<dbReference type="KEGG" id="dhd:Dhaf_0485"/>
<sequence length="82" mass="9090">MDFALTGSIVLFPYNFAPKTCLLCDGKTYSMDQYIVLFSLIGDFYGGNAEEGIFAVPNLMNASPFPGMSYYIVYDGIYPSRS</sequence>
<dbReference type="InterPro" id="IPR037053">
    <property type="entry name" value="Phage_tail_collar_dom_sf"/>
</dbReference>
<dbReference type="SUPFAM" id="SSF88874">
    <property type="entry name" value="Receptor-binding domain of short tail fibre protein gp12"/>
    <property type="match status" value="1"/>
</dbReference>
<dbReference type="RefSeq" id="WP_015942792.1">
    <property type="nucleotide sequence ID" value="NC_011830.1"/>
</dbReference>
<evidence type="ECO:0000259" key="1">
    <source>
        <dbReference type="Pfam" id="PF07484"/>
    </source>
</evidence>
<accession>B8FU03</accession>
<reference evidence="2 3" key="1">
    <citation type="journal article" date="2012" name="BMC Microbiol.">
        <title>Genome sequence of Desulfitobacterium hafniense DCB-2, a Gram-positive anaerobe capable of dehalogenation and metal reduction.</title>
        <authorList>
            <person name="Kim S.H."/>
            <person name="Harzman C."/>
            <person name="Davis J.K."/>
            <person name="Hutcheson R."/>
            <person name="Broderick J.B."/>
            <person name="Marsh T.L."/>
            <person name="Tiedje J.M."/>
        </authorList>
    </citation>
    <scope>NUCLEOTIDE SEQUENCE [LARGE SCALE GENOMIC DNA]</scope>
    <source>
        <strain evidence="3">DSM 10664 / DCB-2</strain>
    </source>
</reference>
<evidence type="ECO:0000313" key="2">
    <source>
        <dbReference type="EMBL" id="ACL18552.1"/>
    </source>
</evidence>
<dbReference type="Gene3D" id="3.90.1340.10">
    <property type="entry name" value="Phage tail collar domain"/>
    <property type="match status" value="1"/>
</dbReference>
<dbReference type="InterPro" id="IPR011083">
    <property type="entry name" value="Phage_tail_collar_dom"/>
</dbReference>
<evidence type="ECO:0000313" key="3">
    <source>
        <dbReference type="Proteomes" id="UP000007726"/>
    </source>
</evidence>
<feature type="domain" description="Phage tail collar" evidence="1">
    <location>
        <begin position="7"/>
        <end position="62"/>
    </location>
</feature>
<dbReference type="HOGENOM" id="CLU_170308_0_0_9"/>
<dbReference type="Pfam" id="PF07484">
    <property type="entry name" value="Collar"/>
    <property type="match status" value="1"/>
</dbReference>
<name>B8FU03_DESHD</name>
<organism evidence="2 3">
    <name type="scientific">Desulfitobacterium hafniense (strain DSM 10664 / DCB-2)</name>
    <dbReference type="NCBI Taxonomy" id="272564"/>
    <lineage>
        <taxon>Bacteria</taxon>
        <taxon>Bacillati</taxon>
        <taxon>Bacillota</taxon>
        <taxon>Clostridia</taxon>
        <taxon>Eubacteriales</taxon>
        <taxon>Desulfitobacteriaceae</taxon>
        <taxon>Desulfitobacterium</taxon>
    </lineage>
</organism>
<dbReference type="Proteomes" id="UP000007726">
    <property type="component" value="Chromosome"/>
</dbReference>
<dbReference type="AlphaFoldDB" id="B8FU03"/>
<gene>
    <name evidence="2" type="ordered locus">Dhaf_0485</name>
</gene>
<proteinExistence type="predicted"/>
<dbReference type="EMBL" id="CP001336">
    <property type="protein sequence ID" value="ACL18552.1"/>
    <property type="molecule type" value="Genomic_DNA"/>
</dbReference>
<protein>
    <submittedName>
        <fullName evidence="2">Tail Collar domain protein</fullName>
    </submittedName>
</protein>